<evidence type="ECO:0000313" key="3">
    <source>
        <dbReference type="Proteomes" id="UP000069632"/>
    </source>
</evidence>
<evidence type="ECO:0000313" key="2">
    <source>
        <dbReference type="EMBL" id="CZE47217.1"/>
    </source>
</evidence>
<organism evidence="2 3">
    <name type="scientific">Campylobacter geochelonis</name>
    <dbReference type="NCBI Taxonomy" id="1780362"/>
    <lineage>
        <taxon>Bacteria</taxon>
        <taxon>Pseudomonadati</taxon>
        <taxon>Campylobacterota</taxon>
        <taxon>Epsilonproteobacteria</taxon>
        <taxon>Campylobacterales</taxon>
        <taxon>Campylobacteraceae</taxon>
        <taxon>Campylobacter</taxon>
    </lineage>
</organism>
<dbReference type="EMBL" id="FIZP01000002">
    <property type="protein sequence ID" value="CZE47217.1"/>
    <property type="molecule type" value="Genomic_DNA"/>
</dbReference>
<name>A0A128EFK5_9BACT</name>
<dbReference type="AlphaFoldDB" id="A0A128EFK5"/>
<evidence type="ECO:0000256" key="1">
    <source>
        <dbReference type="SAM" id="Phobius"/>
    </source>
</evidence>
<keyword evidence="1" id="KW-0812">Transmembrane</keyword>
<sequence>MEFLGLILAFIAVFLVYKIPKKENLAFGIFVIAWILAIIMYMGDTSSLLPNMNL</sequence>
<keyword evidence="1" id="KW-0472">Membrane</keyword>
<accession>A0A128EFK5</accession>
<keyword evidence="3" id="KW-1185">Reference proteome</keyword>
<keyword evidence="1" id="KW-1133">Transmembrane helix</keyword>
<dbReference type="RefSeq" id="WP_165589839.1">
    <property type="nucleotide sequence ID" value="NZ_CP053844.1"/>
</dbReference>
<feature type="transmembrane region" description="Helical" evidence="1">
    <location>
        <begin position="28"/>
        <end position="49"/>
    </location>
</feature>
<dbReference type="Proteomes" id="UP000069632">
    <property type="component" value="Unassembled WGS sequence"/>
</dbReference>
<reference evidence="2 3" key="1">
    <citation type="submission" date="2016-02" db="EMBL/GenBank/DDBJ databases">
        <authorList>
            <consortium name="Pathogen Informatics"/>
        </authorList>
    </citation>
    <scope>NUCLEOTIDE SEQUENCE [LARGE SCALE GENOMIC DNA]</scope>
    <source>
        <strain evidence="2 3">RC20</strain>
    </source>
</reference>
<gene>
    <name evidence="2" type="ORF">ERS672216_00777</name>
</gene>
<proteinExistence type="predicted"/>
<protein>
    <submittedName>
        <fullName evidence="2">Small hydrophobic protein</fullName>
    </submittedName>
</protein>